<dbReference type="AlphaFoldDB" id="K0EMZ6"/>
<keyword evidence="1" id="KW-0732">Signal</keyword>
<evidence type="ECO:0000313" key="2">
    <source>
        <dbReference type="EMBL" id="AFU00998.1"/>
    </source>
</evidence>
<dbReference type="HOGENOM" id="CLU_1843031_0_0_11"/>
<accession>K0EMZ6</accession>
<dbReference type="KEGG" id="nbr:O3I_015185"/>
<dbReference type="RefSeq" id="WP_014983853.1">
    <property type="nucleotide sequence ID" value="NC_018681.1"/>
</dbReference>
<keyword evidence="3" id="KW-1185">Reference proteome</keyword>
<proteinExistence type="predicted"/>
<feature type="chain" id="PRO_5003830942" evidence="1">
    <location>
        <begin position="29"/>
        <end position="139"/>
    </location>
</feature>
<name>K0EMZ6_NOCB7</name>
<reference evidence="2 3" key="1">
    <citation type="journal article" date="2012" name="J. Bacteriol.">
        <title>Complete genome sequence of Nocardia brasiliensis HUJEG-1.</title>
        <authorList>
            <person name="Vera-Cabrera L."/>
            <person name="Ortiz-Lopez R."/>
            <person name="Elizondo-Gonzalez R."/>
            <person name="Perez-Maya A.A."/>
            <person name="Ocampo-Candiani J."/>
        </authorList>
    </citation>
    <scope>NUCLEOTIDE SEQUENCE [LARGE SCALE GENOMIC DNA]</scope>
    <source>
        <strain evidence="3">ATCC 700358</strain>
    </source>
</reference>
<dbReference type="EMBL" id="CP003876">
    <property type="protein sequence ID" value="AFU00998.1"/>
    <property type="molecule type" value="Genomic_DNA"/>
</dbReference>
<dbReference type="Proteomes" id="UP000006304">
    <property type="component" value="Chromosome"/>
</dbReference>
<protein>
    <submittedName>
        <fullName evidence="2">Uncharacterized protein</fullName>
    </submittedName>
</protein>
<sequence>MKKVLRVLGILAISVAAAISVGTPVAQAEVQGIEFSDFAGNAVDPNDLRVGGNYIVRAVMGGQLTTYGFVFFFNMFDSTYGQEIGGGGARINAHGGRYVADVVWSPQYSGSTKIKAKQCGESACEWFVNERLVPITVKN</sequence>
<evidence type="ECO:0000256" key="1">
    <source>
        <dbReference type="SAM" id="SignalP"/>
    </source>
</evidence>
<dbReference type="STRING" id="1133849.O3I_015185"/>
<evidence type="ECO:0000313" key="3">
    <source>
        <dbReference type="Proteomes" id="UP000006304"/>
    </source>
</evidence>
<feature type="signal peptide" evidence="1">
    <location>
        <begin position="1"/>
        <end position="28"/>
    </location>
</feature>
<organism evidence="2 3">
    <name type="scientific">Nocardia brasiliensis (strain ATCC 700358 / HUJEG-1)</name>
    <dbReference type="NCBI Taxonomy" id="1133849"/>
    <lineage>
        <taxon>Bacteria</taxon>
        <taxon>Bacillati</taxon>
        <taxon>Actinomycetota</taxon>
        <taxon>Actinomycetes</taxon>
        <taxon>Mycobacteriales</taxon>
        <taxon>Nocardiaceae</taxon>
        <taxon>Nocardia</taxon>
    </lineage>
</organism>
<gene>
    <name evidence="2" type="ORF">O3I_015185</name>
</gene>